<reference evidence="8 9" key="1">
    <citation type="submission" date="2018-07" db="EMBL/GenBank/DDBJ databases">
        <title>Dyadobacter roseus sp. nov., isolated from rose rhizosphere soil.</title>
        <authorList>
            <person name="Chen L."/>
        </authorList>
    </citation>
    <scope>NUCLEOTIDE SEQUENCE [LARGE SCALE GENOMIC DNA]</scope>
    <source>
        <strain evidence="8 9">RS19</strain>
    </source>
</reference>
<keyword evidence="5" id="KW-0998">Cell outer membrane</keyword>
<dbReference type="EMBL" id="QNUL01000018">
    <property type="protein sequence ID" value="REA58845.1"/>
    <property type="molecule type" value="Genomic_DNA"/>
</dbReference>
<protein>
    <submittedName>
        <fullName evidence="8">RagB/SusD family nutrient uptake outer membrane protein</fullName>
    </submittedName>
</protein>
<evidence type="ECO:0000256" key="2">
    <source>
        <dbReference type="ARBA" id="ARBA00006275"/>
    </source>
</evidence>
<dbReference type="Pfam" id="PF14322">
    <property type="entry name" value="SusD-like_3"/>
    <property type="match status" value="1"/>
</dbReference>
<evidence type="ECO:0000259" key="7">
    <source>
        <dbReference type="Pfam" id="PF14322"/>
    </source>
</evidence>
<evidence type="ECO:0000259" key="6">
    <source>
        <dbReference type="Pfam" id="PF07980"/>
    </source>
</evidence>
<keyword evidence="4" id="KW-0472">Membrane</keyword>
<name>A0A3D8Y780_9BACT</name>
<dbReference type="Pfam" id="PF07980">
    <property type="entry name" value="SusD_RagB"/>
    <property type="match status" value="1"/>
</dbReference>
<keyword evidence="3" id="KW-0732">Signal</keyword>
<organism evidence="8 9">
    <name type="scientific">Dyadobacter luteus</name>
    <dbReference type="NCBI Taxonomy" id="2259619"/>
    <lineage>
        <taxon>Bacteria</taxon>
        <taxon>Pseudomonadati</taxon>
        <taxon>Bacteroidota</taxon>
        <taxon>Cytophagia</taxon>
        <taxon>Cytophagales</taxon>
        <taxon>Spirosomataceae</taxon>
        <taxon>Dyadobacter</taxon>
    </lineage>
</organism>
<dbReference type="PROSITE" id="PS51257">
    <property type="entry name" value="PROKAR_LIPOPROTEIN"/>
    <property type="match status" value="1"/>
</dbReference>
<accession>A0A3D8Y780</accession>
<gene>
    <name evidence="8" type="ORF">DSL64_19435</name>
</gene>
<dbReference type="SUPFAM" id="SSF48452">
    <property type="entry name" value="TPR-like"/>
    <property type="match status" value="1"/>
</dbReference>
<dbReference type="OrthoDB" id="1147023at2"/>
<dbReference type="InterPro" id="IPR011990">
    <property type="entry name" value="TPR-like_helical_dom_sf"/>
</dbReference>
<dbReference type="Gene3D" id="1.25.40.390">
    <property type="match status" value="1"/>
</dbReference>
<dbReference type="Proteomes" id="UP000256373">
    <property type="component" value="Unassembled WGS sequence"/>
</dbReference>
<feature type="domain" description="SusD-like N-terminal" evidence="7">
    <location>
        <begin position="27"/>
        <end position="231"/>
    </location>
</feature>
<dbReference type="RefSeq" id="WP_115832597.1">
    <property type="nucleotide sequence ID" value="NZ_QNUL01000018.1"/>
</dbReference>
<sequence length="494" mass="55318">MKKSILYKIQKVAGVFLLVSLLTGCEEFLSKEPDSTRASISTPKQVSQLLTTAYPNSGYVVMAESMSDNIVDKGVGEDDKTNRFSFLFQEVDATVGTSDAPDSYWAECYRAISVSNEALQIIRNSPDPSQFSAQKGEALVARAYAHFMLVSFFSKFYNGQTASSDPGIPYVTEPENVVIKKYERKTVAYVYEMIEKDLLEGLPLISDGSYTVPKYHFNLAAANAFAARFYLFKKDYAKVLQYTNAAFPGSSVVDNLRPWNTTMESMSPDELQTIYSQATQRANLLLVETASLIGRFMPRYRFGLSFGKQREIFASDAIAGATANWSYPVYYQGDNNYFVPKWYEYFVRETVNAETGIPYVMLPLFTAEEVLFNHAEASVYQNQTAAALADLNLFLSKRISGYNAAEHTVTAAKLSSYYGTNNLANNLLNAILDFKRVEFLQEGMRWFDLQRYAIPVTHTDNVGNVIASVTANDPRRVFQLPQSATLSGLELNAR</sequence>
<keyword evidence="9" id="KW-1185">Reference proteome</keyword>
<comment type="similarity">
    <text evidence="2">Belongs to the SusD family.</text>
</comment>
<evidence type="ECO:0000256" key="3">
    <source>
        <dbReference type="ARBA" id="ARBA00022729"/>
    </source>
</evidence>
<evidence type="ECO:0000313" key="9">
    <source>
        <dbReference type="Proteomes" id="UP000256373"/>
    </source>
</evidence>
<dbReference type="GO" id="GO:0009279">
    <property type="term" value="C:cell outer membrane"/>
    <property type="evidence" value="ECO:0007669"/>
    <property type="project" value="UniProtKB-SubCell"/>
</dbReference>
<proteinExistence type="inferred from homology"/>
<comment type="subcellular location">
    <subcellularLocation>
        <location evidence="1">Cell outer membrane</location>
    </subcellularLocation>
</comment>
<dbReference type="InterPro" id="IPR012944">
    <property type="entry name" value="SusD_RagB_dom"/>
</dbReference>
<comment type="caution">
    <text evidence="8">The sequence shown here is derived from an EMBL/GenBank/DDBJ whole genome shotgun (WGS) entry which is preliminary data.</text>
</comment>
<feature type="domain" description="RagB/SusD" evidence="6">
    <location>
        <begin position="369"/>
        <end position="459"/>
    </location>
</feature>
<dbReference type="InterPro" id="IPR033985">
    <property type="entry name" value="SusD-like_N"/>
</dbReference>
<dbReference type="AlphaFoldDB" id="A0A3D8Y780"/>
<evidence type="ECO:0000256" key="5">
    <source>
        <dbReference type="ARBA" id="ARBA00023237"/>
    </source>
</evidence>
<evidence type="ECO:0000256" key="1">
    <source>
        <dbReference type="ARBA" id="ARBA00004442"/>
    </source>
</evidence>
<evidence type="ECO:0000256" key="4">
    <source>
        <dbReference type="ARBA" id="ARBA00023136"/>
    </source>
</evidence>
<evidence type="ECO:0000313" key="8">
    <source>
        <dbReference type="EMBL" id="REA58845.1"/>
    </source>
</evidence>